<dbReference type="InterPro" id="IPR012854">
    <property type="entry name" value="Cu_amine_oxidase-like_N"/>
</dbReference>
<dbReference type="RefSeq" id="WP_149544549.1">
    <property type="nucleotide sequence ID" value="NZ_VTPS01000003.1"/>
</dbReference>
<dbReference type="Pfam" id="PF07833">
    <property type="entry name" value="Cu_amine_oxidN1"/>
    <property type="match status" value="1"/>
</dbReference>
<organism evidence="2 3">
    <name type="scientific">Calorimonas adulescens</name>
    <dbReference type="NCBI Taxonomy" id="2606906"/>
    <lineage>
        <taxon>Bacteria</taxon>
        <taxon>Bacillati</taxon>
        <taxon>Bacillota</taxon>
        <taxon>Clostridia</taxon>
        <taxon>Thermoanaerobacterales</taxon>
        <taxon>Thermoanaerobacteraceae</taxon>
        <taxon>Calorimonas</taxon>
    </lineage>
</organism>
<dbReference type="Gene3D" id="3.30.457.10">
    <property type="entry name" value="Copper amine oxidase-like, N-terminal domain"/>
    <property type="match status" value="1"/>
</dbReference>
<dbReference type="AlphaFoldDB" id="A0A5D8QEQ9"/>
<evidence type="ECO:0000259" key="1">
    <source>
        <dbReference type="Pfam" id="PF07833"/>
    </source>
</evidence>
<dbReference type="Proteomes" id="UP000322976">
    <property type="component" value="Unassembled WGS sequence"/>
</dbReference>
<dbReference type="InterPro" id="IPR036582">
    <property type="entry name" value="Mao_N_sf"/>
</dbReference>
<gene>
    <name evidence="2" type="ORF">FWJ32_03320</name>
</gene>
<dbReference type="EMBL" id="VTPS01000003">
    <property type="protein sequence ID" value="TZE82992.1"/>
    <property type="molecule type" value="Genomic_DNA"/>
</dbReference>
<protein>
    <submittedName>
        <fullName evidence="2">Copper amine oxidase N-terminal domain-containing protein</fullName>
    </submittedName>
</protein>
<name>A0A5D8QEQ9_9THEO</name>
<proteinExistence type="predicted"/>
<sequence length="50" mass="5391">MVLLDTVTATKGSDTVKLTVRNKTAYKNGSKIELDVPAKVINGDVPEAWC</sequence>
<dbReference type="SUPFAM" id="SSF55383">
    <property type="entry name" value="Copper amine oxidase, domain N"/>
    <property type="match status" value="1"/>
</dbReference>
<evidence type="ECO:0000313" key="2">
    <source>
        <dbReference type="EMBL" id="TZE82992.1"/>
    </source>
</evidence>
<comment type="caution">
    <text evidence="2">The sequence shown here is derived from an EMBL/GenBank/DDBJ whole genome shotgun (WGS) entry which is preliminary data.</text>
</comment>
<evidence type="ECO:0000313" key="3">
    <source>
        <dbReference type="Proteomes" id="UP000322976"/>
    </source>
</evidence>
<reference evidence="2 3" key="1">
    <citation type="submission" date="2019-08" db="EMBL/GenBank/DDBJ databases">
        <title>Calorimonas adulescens gen. nov., sp. nov., an anaerobic thermophilic bacterium from Sakhalin hot spring.</title>
        <authorList>
            <person name="Khomyakova M.A."/>
            <person name="Merkel A.Y."/>
            <person name="Novikov A."/>
            <person name="Bonch-Osmolovskaya E.A."/>
            <person name="Slobodkin A.I."/>
        </authorList>
    </citation>
    <scope>NUCLEOTIDE SEQUENCE [LARGE SCALE GENOMIC DNA]</scope>
    <source>
        <strain evidence="2 3">A05MB</strain>
    </source>
</reference>
<feature type="domain" description="Copper amine oxidase-like N-terminal" evidence="1">
    <location>
        <begin position="5"/>
        <end position="44"/>
    </location>
</feature>
<keyword evidence="3" id="KW-1185">Reference proteome</keyword>
<accession>A0A5D8QEQ9</accession>